<dbReference type="Gene3D" id="1.10.3660.10">
    <property type="entry name" value="6-phosphogluconate dehydrogenase C-terminal like domain"/>
    <property type="match status" value="1"/>
</dbReference>
<dbReference type="PANTHER" id="PTHR21363">
    <property type="entry name" value="PREPHENATE DEHYDROGENASE"/>
    <property type="match status" value="1"/>
</dbReference>
<dbReference type="GO" id="GO:0006571">
    <property type="term" value="P:tyrosine biosynthetic process"/>
    <property type="evidence" value="ECO:0007669"/>
    <property type="project" value="InterPro"/>
</dbReference>
<dbReference type="InterPro" id="IPR003099">
    <property type="entry name" value="Prephen_DH"/>
</dbReference>
<feature type="domain" description="Prephenate/arogenate dehydrogenase" evidence="2">
    <location>
        <begin position="7"/>
        <end position="287"/>
    </location>
</feature>
<dbReference type="InterPro" id="IPR046825">
    <property type="entry name" value="PDH_C"/>
</dbReference>
<evidence type="ECO:0000313" key="3">
    <source>
        <dbReference type="EMBL" id="QQO09120.1"/>
    </source>
</evidence>
<gene>
    <name evidence="3" type="ORF">JFL75_19665</name>
</gene>
<dbReference type="PROSITE" id="PS51176">
    <property type="entry name" value="PDH_ADH"/>
    <property type="match status" value="1"/>
</dbReference>
<accession>A0A7T7XMK1</accession>
<organism evidence="3 4">
    <name type="scientific">Breznakiella homolactica</name>
    <dbReference type="NCBI Taxonomy" id="2798577"/>
    <lineage>
        <taxon>Bacteria</taxon>
        <taxon>Pseudomonadati</taxon>
        <taxon>Spirochaetota</taxon>
        <taxon>Spirochaetia</taxon>
        <taxon>Spirochaetales</taxon>
        <taxon>Breznakiellaceae</taxon>
        <taxon>Breznakiella</taxon>
    </lineage>
</organism>
<dbReference type="GO" id="GO:0008977">
    <property type="term" value="F:prephenate dehydrogenase (NAD+) activity"/>
    <property type="evidence" value="ECO:0007669"/>
    <property type="project" value="InterPro"/>
</dbReference>
<dbReference type="Pfam" id="PF20463">
    <property type="entry name" value="PDH_C"/>
    <property type="match status" value="1"/>
</dbReference>
<reference evidence="3" key="1">
    <citation type="submission" date="2021-01" db="EMBL/GenBank/DDBJ databases">
        <title>Description of Breznakiella homolactica.</title>
        <authorList>
            <person name="Song Y."/>
            <person name="Brune A."/>
        </authorList>
    </citation>
    <scope>NUCLEOTIDE SEQUENCE</scope>
    <source>
        <strain evidence="3">RmG30</strain>
    </source>
</reference>
<protein>
    <submittedName>
        <fullName evidence="3">Prephenate dehydrogenase</fullName>
    </submittedName>
</protein>
<sequence>MKEMENLCYGIAGLGLMGGAVAMALRSKVVSGPDGRILAHDIDREILAEAETVGLIDAGFAGAADMLSQCDVVFICLNPEDALAFMKNNMAAFRPGTIITDVTGVKRTIAESMEHELPQDLDFIPGHPMAGSEKGGFRQAAACSFTGKNYILTPLARNRPENLRFIRDLILRMGFGRITETTPEEHDRNIAFTSQLCHVIASSLIDCQDDTAITRFGGGSFEDLTRIAMINAPMWAGLFIENRNQLLFRIEQFESSLSGFKELISGNRRAELEKKLENVRCRRESMV</sequence>
<dbReference type="InterPro" id="IPR050812">
    <property type="entry name" value="Preph/Arog_dehydrog"/>
</dbReference>
<dbReference type="GO" id="GO:0070403">
    <property type="term" value="F:NAD+ binding"/>
    <property type="evidence" value="ECO:0007669"/>
    <property type="project" value="InterPro"/>
</dbReference>
<dbReference type="Gene3D" id="3.40.50.720">
    <property type="entry name" value="NAD(P)-binding Rossmann-like Domain"/>
    <property type="match status" value="1"/>
</dbReference>
<dbReference type="InterPro" id="IPR008927">
    <property type="entry name" value="6-PGluconate_DH-like_C_sf"/>
</dbReference>
<dbReference type="AlphaFoldDB" id="A0A7T7XMK1"/>
<dbReference type="SUPFAM" id="SSF48179">
    <property type="entry name" value="6-phosphogluconate dehydrogenase C-terminal domain-like"/>
    <property type="match status" value="1"/>
</dbReference>
<dbReference type="PANTHER" id="PTHR21363:SF0">
    <property type="entry name" value="PREPHENATE DEHYDROGENASE [NADP(+)]"/>
    <property type="match status" value="1"/>
</dbReference>
<evidence type="ECO:0000256" key="1">
    <source>
        <dbReference type="ARBA" id="ARBA00023002"/>
    </source>
</evidence>
<dbReference type="SUPFAM" id="SSF51735">
    <property type="entry name" value="NAD(P)-binding Rossmann-fold domains"/>
    <property type="match status" value="1"/>
</dbReference>
<dbReference type="Proteomes" id="UP000595917">
    <property type="component" value="Chromosome"/>
</dbReference>
<evidence type="ECO:0000313" key="4">
    <source>
        <dbReference type="Proteomes" id="UP000595917"/>
    </source>
</evidence>
<dbReference type="InterPro" id="IPR036291">
    <property type="entry name" value="NAD(P)-bd_dom_sf"/>
</dbReference>
<keyword evidence="1" id="KW-0560">Oxidoreductase</keyword>
<dbReference type="EMBL" id="CP067089">
    <property type="protein sequence ID" value="QQO09120.1"/>
    <property type="molecule type" value="Genomic_DNA"/>
</dbReference>
<dbReference type="GO" id="GO:0004665">
    <property type="term" value="F:prephenate dehydrogenase (NADP+) activity"/>
    <property type="evidence" value="ECO:0007669"/>
    <property type="project" value="InterPro"/>
</dbReference>
<name>A0A7T7XMK1_9SPIR</name>
<dbReference type="KEGG" id="bhc:JFL75_19665"/>
<dbReference type="InterPro" id="IPR046826">
    <property type="entry name" value="PDH_N"/>
</dbReference>
<dbReference type="RefSeq" id="WP_215626425.1">
    <property type="nucleotide sequence ID" value="NZ_CP067089.2"/>
</dbReference>
<keyword evidence="4" id="KW-1185">Reference proteome</keyword>
<proteinExistence type="predicted"/>
<dbReference type="Pfam" id="PF02153">
    <property type="entry name" value="PDH_N"/>
    <property type="match status" value="1"/>
</dbReference>
<evidence type="ECO:0000259" key="2">
    <source>
        <dbReference type="PROSITE" id="PS51176"/>
    </source>
</evidence>